<reference evidence="1" key="1">
    <citation type="submission" date="2023-03" db="EMBL/GenBank/DDBJ databases">
        <title>Massive genome expansion in bonnet fungi (Mycena s.s.) driven by repeated elements and novel gene families across ecological guilds.</title>
        <authorList>
            <consortium name="Lawrence Berkeley National Laboratory"/>
            <person name="Harder C.B."/>
            <person name="Miyauchi S."/>
            <person name="Viragh M."/>
            <person name="Kuo A."/>
            <person name="Thoen E."/>
            <person name="Andreopoulos B."/>
            <person name="Lu D."/>
            <person name="Skrede I."/>
            <person name="Drula E."/>
            <person name="Henrissat B."/>
            <person name="Morin E."/>
            <person name="Kohler A."/>
            <person name="Barry K."/>
            <person name="LaButti K."/>
            <person name="Morin E."/>
            <person name="Salamov A."/>
            <person name="Lipzen A."/>
            <person name="Mereny Z."/>
            <person name="Hegedus B."/>
            <person name="Baldrian P."/>
            <person name="Stursova M."/>
            <person name="Weitz H."/>
            <person name="Taylor A."/>
            <person name="Grigoriev I.V."/>
            <person name="Nagy L.G."/>
            <person name="Martin F."/>
            <person name="Kauserud H."/>
        </authorList>
    </citation>
    <scope>NUCLEOTIDE SEQUENCE</scope>
    <source>
        <strain evidence="1">CBHHK067</strain>
    </source>
</reference>
<proteinExistence type="predicted"/>
<keyword evidence="2" id="KW-1185">Reference proteome</keyword>
<dbReference type="Proteomes" id="UP001221757">
    <property type="component" value="Unassembled WGS sequence"/>
</dbReference>
<comment type="caution">
    <text evidence="1">The sequence shown here is derived from an EMBL/GenBank/DDBJ whole genome shotgun (WGS) entry which is preliminary data.</text>
</comment>
<gene>
    <name evidence="1" type="ORF">B0H17DRAFT_1072258</name>
</gene>
<organism evidence="1 2">
    <name type="scientific">Mycena rosella</name>
    <name type="common">Pink bonnet</name>
    <name type="synonym">Agaricus rosellus</name>
    <dbReference type="NCBI Taxonomy" id="1033263"/>
    <lineage>
        <taxon>Eukaryota</taxon>
        <taxon>Fungi</taxon>
        <taxon>Dikarya</taxon>
        <taxon>Basidiomycota</taxon>
        <taxon>Agaricomycotina</taxon>
        <taxon>Agaricomycetes</taxon>
        <taxon>Agaricomycetidae</taxon>
        <taxon>Agaricales</taxon>
        <taxon>Marasmiineae</taxon>
        <taxon>Mycenaceae</taxon>
        <taxon>Mycena</taxon>
    </lineage>
</organism>
<protein>
    <submittedName>
        <fullName evidence="1">Uncharacterized protein</fullName>
    </submittedName>
</protein>
<evidence type="ECO:0000313" key="1">
    <source>
        <dbReference type="EMBL" id="KAJ7686316.1"/>
    </source>
</evidence>
<accession>A0AAD7DA11</accession>
<dbReference type="EMBL" id="JARKIE010000097">
    <property type="protein sequence ID" value="KAJ7686316.1"/>
    <property type="molecule type" value="Genomic_DNA"/>
</dbReference>
<sequence>MASIAIRRLIHCVEPLLYRTLIICKERGDSRKVEELPWCPWENFDRIVRRTESASFLRDSVRNGIGTSGRLGCQDPTGFPDSLRLRRLHCDNDDHPALKLQAYHAPGIVHWIEYNLYEDDPTQWSAVTRLPHLTHLSLNFKSLLAICPHLLDACKSLCGLIILRHSPAYRVPETLADVFIAKRRSGEIDRRTFFLEADAS</sequence>
<name>A0AAD7DA11_MYCRO</name>
<evidence type="ECO:0000313" key="2">
    <source>
        <dbReference type="Proteomes" id="UP001221757"/>
    </source>
</evidence>
<dbReference type="AlphaFoldDB" id="A0AAD7DA11"/>